<dbReference type="KEGG" id="proo:MJB10_01675"/>
<keyword evidence="2 6" id="KW-0049">Antioxidant</keyword>
<evidence type="ECO:0000256" key="3">
    <source>
        <dbReference type="ARBA" id="ARBA00023002"/>
    </source>
</evidence>
<dbReference type="InterPro" id="IPR050455">
    <property type="entry name" value="Tpx_Peroxidase_subfamily"/>
</dbReference>
<dbReference type="InterPro" id="IPR018219">
    <property type="entry name" value="Tpx_CS"/>
</dbReference>
<dbReference type="InterPro" id="IPR036249">
    <property type="entry name" value="Thioredoxin-like_sf"/>
</dbReference>
<dbReference type="Gene3D" id="3.40.30.10">
    <property type="entry name" value="Glutaredoxin"/>
    <property type="match status" value="1"/>
</dbReference>
<keyword evidence="1 6" id="KW-0575">Peroxidase</keyword>
<dbReference type="CDD" id="cd03014">
    <property type="entry name" value="PRX_Atyp2cys"/>
    <property type="match status" value="1"/>
</dbReference>
<reference evidence="8" key="1">
    <citation type="submission" date="2022-02" db="EMBL/GenBank/DDBJ databases">
        <title>Paenibacillus sp. MBLB1832 Whole Genome Shotgun Sequencing.</title>
        <authorList>
            <person name="Hwang C.Y."/>
            <person name="Cho E.-S."/>
            <person name="Seo M.-J."/>
        </authorList>
    </citation>
    <scope>NUCLEOTIDE SEQUENCE</scope>
    <source>
        <strain evidence="8">MBLB1832</strain>
    </source>
</reference>
<dbReference type="PANTHER" id="PTHR43110">
    <property type="entry name" value="THIOL PEROXIDASE"/>
    <property type="match status" value="1"/>
</dbReference>
<dbReference type="PROSITE" id="PS51352">
    <property type="entry name" value="THIOREDOXIN_2"/>
    <property type="match status" value="1"/>
</dbReference>
<dbReference type="HAMAP" id="MF_00269">
    <property type="entry name" value="Tpx"/>
    <property type="match status" value="1"/>
</dbReference>
<comment type="catalytic activity">
    <reaction evidence="6">
        <text>a hydroperoxide + [thioredoxin]-dithiol = an alcohol + [thioredoxin]-disulfide + H2O</text>
        <dbReference type="Rhea" id="RHEA:62620"/>
        <dbReference type="Rhea" id="RHEA-COMP:10698"/>
        <dbReference type="Rhea" id="RHEA-COMP:10700"/>
        <dbReference type="ChEBI" id="CHEBI:15377"/>
        <dbReference type="ChEBI" id="CHEBI:29950"/>
        <dbReference type="ChEBI" id="CHEBI:30879"/>
        <dbReference type="ChEBI" id="CHEBI:35924"/>
        <dbReference type="ChEBI" id="CHEBI:50058"/>
        <dbReference type="EC" id="1.11.1.24"/>
    </reaction>
</comment>
<comment type="function">
    <text evidence="6">Thiol-specific peroxidase that catalyzes the reduction of hydrogen peroxide and organic hydroperoxides to water and alcohols, respectively. Plays a role in cell protection against oxidative stress by detoxifying peroxides.</text>
</comment>
<dbReference type="PANTHER" id="PTHR43110:SF1">
    <property type="entry name" value="THIOL PEROXIDASE"/>
    <property type="match status" value="1"/>
</dbReference>
<name>A0AA96RN07_9BACL</name>
<sequence length="178" mass="19534">MTQHQSNLQERTGIATLGGNPITLLGPEIKVGDHAPDFKVNKDLVTEVSLADYAGKVKLISVVPSVDTGTCDAQTRRFNVEADKLGDNVVILTISVDLPFAQSRFCGAAGIDKVVTLSDYKYRSFGQAYGVLIKEIQLDQRAIFIVDANDTVRYVEYLTEMKDHPDYDAALLALKEIV</sequence>
<protein>
    <recommendedName>
        <fullName evidence="6">Thiol peroxidase</fullName>
        <shortName evidence="6">Tpx</shortName>
        <ecNumber evidence="6">1.11.1.24</ecNumber>
    </recommendedName>
    <alternativeName>
        <fullName evidence="6">Peroxiredoxin tpx</fullName>
        <shortName evidence="6">Prx</shortName>
    </alternativeName>
    <alternativeName>
        <fullName evidence="6">Thioredoxin peroxidase</fullName>
    </alternativeName>
    <alternativeName>
        <fullName evidence="6">Thioredoxin-dependent peroxiredoxin</fullName>
    </alternativeName>
</protein>
<dbReference type="SUPFAM" id="SSF52833">
    <property type="entry name" value="Thioredoxin-like"/>
    <property type="match status" value="1"/>
</dbReference>
<evidence type="ECO:0000313" key="9">
    <source>
        <dbReference type="Proteomes" id="UP001304650"/>
    </source>
</evidence>
<keyword evidence="4" id="KW-1015">Disulfide bond</keyword>
<comment type="caution">
    <text evidence="6">Lacks conserved residue(s) required for the propagation of feature annotation.</text>
</comment>
<dbReference type="GO" id="GO:0008379">
    <property type="term" value="F:thioredoxin peroxidase activity"/>
    <property type="evidence" value="ECO:0007669"/>
    <property type="project" value="UniProtKB-UniRule"/>
</dbReference>
<dbReference type="EC" id="1.11.1.24" evidence="6"/>
<gene>
    <name evidence="6 8" type="primary">tpx</name>
    <name evidence="8" type="ORF">MJB10_01675</name>
</gene>
<feature type="domain" description="Thioredoxin" evidence="7">
    <location>
        <begin position="29"/>
        <end position="178"/>
    </location>
</feature>
<organism evidence="8 9">
    <name type="scientific">Paenibacillus roseopurpureus</name>
    <dbReference type="NCBI Taxonomy" id="2918901"/>
    <lineage>
        <taxon>Bacteria</taxon>
        <taxon>Bacillati</taxon>
        <taxon>Bacillota</taxon>
        <taxon>Bacilli</taxon>
        <taxon>Bacillales</taxon>
        <taxon>Paenibacillaceae</taxon>
        <taxon>Paenibacillus</taxon>
    </lineage>
</organism>
<keyword evidence="9" id="KW-1185">Reference proteome</keyword>
<keyword evidence="3 6" id="KW-0560">Oxidoreductase</keyword>
<evidence type="ECO:0000256" key="4">
    <source>
        <dbReference type="ARBA" id="ARBA00023157"/>
    </source>
</evidence>
<proteinExistence type="inferred from homology"/>
<accession>A0AA96RN07</accession>
<dbReference type="Proteomes" id="UP001304650">
    <property type="component" value="Chromosome"/>
</dbReference>
<feature type="active site" description="Cysteine sulfenic acid (-SOH) intermediate" evidence="6">
    <location>
        <position position="71"/>
    </location>
</feature>
<comment type="subunit">
    <text evidence="6">Homodimer.</text>
</comment>
<dbReference type="AlphaFoldDB" id="A0AA96RN07"/>
<dbReference type="InterPro" id="IPR002065">
    <property type="entry name" value="TPX"/>
</dbReference>
<dbReference type="Pfam" id="PF08534">
    <property type="entry name" value="Redoxin"/>
    <property type="match status" value="1"/>
</dbReference>
<keyword evidence="5 6" id="KW-0676">Redox-active center</keyword>
<evidence type="ECO:0000256" key="1">
    <source>
        <dbReference type="ARBA" id="ARBA00022559"/>
    </source>
</evidence>
<dbReference type="InterPro" id="IPR013740">
    <property type="entry name" value="Redoxin"/>
</dbReference>
<comment type="similarity">
    <text evidence="6">Belongs to the peroxiredoxin family. Tpx subfamily.</text>
</comment>
<dbReference type="PROSITE" id="PS01265">
    <property type="entry name" value="TPX"/>
    <property type="match status" value="1"/>
</dbReference>
<evidence type="ECO:0000259" key="7">
    <source>
        <dbReference type="PROSITE" id="PS51352"/>
    </source>
</evidence>
<evidence type="ECO:0000256" key="6">
    <source>
        <dbReference type="HAMAP-Rule" id="MF_00269"/>
    </source>
</evidence>
<evidence type="ECO:0000256" key="5">
    <source>
        <dbReference type="ARBA" id="ARBA00023284"/>
    </source>
</evidence>
<evidence type="ECO:0000256" key="2">
    <source>
        <dbReference type="ARBA" id="ARBA00022862"/>
    </source>
</evidence>
<dbReference type="InterPro" id="IPR013766">
    <property type="entry name" value="Thioredoxin_domain"/>
</dbReference>
<dbReference type="RefSeq" id="WP_314801021.1">
    <property type="nucleotide sequence ID" value="NZ_CP130319.1"/>
</dbReference>
<dbReference type="NCBIfam" id="NF001808">
    <property type="entry name" value="PRK00522.1"/>
    <property type="match status" value="1"/>
</dbReference>
<dbReference type="EMBL" id="CP130319">
    <property type="protein sequence ID" value="WNR44887.1"/>
    <property type="molecule type" value="Genomic_DNA"/>
</dbReference>
<evidence type="ECO:0000313" key="8">
    <source>
        <dbReference type="EMBL" id="WNR44887.1"/>
    </source>
</evidence>